<dbReference type="GO" id="GO:0043565">
    <property type="term" value="F:sequence-specific DNA binding"/>
    <property type="evidence" value="ECO:0007669"/>
    <property type="project" value="TreeGrafter"/>
</dbReference>
<dbReference type="GO" id="GO:0009089">
    <property type="term" value="P:lysine biosynthetic process via diaminopimelate"/>
    <property type="evidence" value="ECO:0007669"/>
    <property type="project" value="TreeGrafter"/>
</dbReference>
<dbReference type="PRINTS" id="PR00039">
    <property type="entry name" value="HTHLYSR"/>
</dbReference>
<evidence type="ECO:0000256" key="4">
    <source>
        <dbReference type="ARBA" id="ARBA00023163"/>
    </source>
</evidence>
<dbReference type="InterPro" id="IPR036390">
    <property type="entry name" value="WH_DNA-bd_sf"/>
</dbReference>
<gene>
    <name evidence="6" type="ORF">D2V04_13790</name>
</gene>
<comment type="caution">
    <text evidence="6">The sequence shown here is derived from an EMBL/GenBank/DDBJ whole genome shotgun (WGS) entry which is preliminary data.</text>
</comment>
<organism evidence="6 7">
    <name type="scientific">Pelagerythrobacter aerophilus</name>
    <dbReference type="NCBI Taxonomy" id="2306995"/>
    <lineage>
        <taxon>Bacteria</taxon>
        <taxon>Pseudomonadati</taxon>
        <taxon>Pseudomonadota</taxon>
        <taxon>Alphaproteobacteria</taxon>
        <taxon>Sphingomonadales</taxon>
        <taxon>Erythrobacteraceae</taxon>
        <taxon>Pelagerythrobacter</taxon>
    </lineage>
</organism>
<accession>A0A418NGH3</accession>
<dbReference type="PROSITE" id="PS50931">
    <property type="entry name" value="HTH_LYSR"/>
    <property type="match status" value="1"/>
</dbReference>
<evidence type="ECO:0000256" key="2">
    <source>
        <dbReference type="ARBA" id="ARBA00023015"/>
    </source>
</evidence>
<dbReference type="Gene3D" id="1.10.10.10">
    <property type="entry name" value="Winged helix-like DNA-binding domain superfamily/Winged helix DNA-binding domain"/>
    <property type="match status" value="1"/>
</dbReference>
<name>A0A418NGH3_9SPHN</name>
<dbReference type="AlphaFoldDB" id="A0A418NGH3"/>
<dbReference type="InterPro" id="IPR000847">
    <property type="entry name" value="LysR_HTH_N"/>
</dbReference>
<dbReference type="PANTHER" id="PTHR30427:SF1">
    <property type="entry name" value="TRANSCRIPTIONAL ACTIVATOR PROTEIN LYSR"/>
    <property type="match status" value="1"/>
</dbReference>
<dbReference type="Pfam" id="PF00126">
    <property type="entry name" value="HTH_1"/>
    <property type="match status" value="1"/>
</dbReference>
<feature type="domain" description="HTH lysR-type" evidence="5">
    <location>
        <begin position="1"/>
        <end position="58"/>
    </location>
</feature>
<dbReference type="InterPro" id="IPR005119">
    <property type="entry name" value="LysR_subst-bd"/>
</dbReference>
<dbReference type="Proteomes" id="UP000285092">
    <property type="component" value="Unassembled WGS sequence"/>
</dbReference>
<keyword evidence="3" id="KW-0238">DNA-binding</keyword>
<dbReference type="OrthoDB" id="8479870at2"/>
<keyword evidence="2" id="KW-0805">Transcription regulation</keyword>
<dbReference type="SUPFAM" id="SSF53850">
    <property type="entry name" value="Periplasmic binding protein-like II"/>
    <property type="match status" value="1"/>
</dbReference>
<protein>
    <submittedName>
        <fullName evidence="6">LysR family transcriptional regulator</fullName>
    </submittedName>
</protein>
<evidence type="ECO:0000256" key="1">
    <source>
        <dbReference type="ARBA" id="ARBA00009437"/>
    </source>
</evidence>
<dbReference type="GO" id="GO:0010628">
    <property type="term" value="P:positive regulation of gene expression"/>
    <property type="evidence" value="ECO:0007669"/>
    <property type="project" value="TreeGrafter"/>
</dbReference>
<evidence type="ECO:0000313" key="7">
    <source>
        <dbReference type="Proteomes" id="UP000285092"/>
    </source>
</evidence>
<proteinExistence type="inferred from homology"/>
<dbReference type="InterPro" id="IPR036388">
    <property type="entry name" value="WH-like_DNA-bd_sf"/>
</dbReference>
<evidence type="ECO:0000313" key="6">
    <source>
        <dbReference type="EMBL" id="RIV77160.1"/>
    </source>
</evidence>
<dbReference type="EMBL" id="QXFK01000018">
    <property type="protein sequence ID" value="RIV77160.1"/>
    <property type="molecule type" value="Genomic_DNA"/>
</dbReference>
<keyword evidence="4" id="KW-0804">Transcription</keyword>
<dbReference type="Pfam" id="PF03466">
    <property type="entry name" value="LysR_substrate"/>
    <property type="match status" value="1"/>
</dbReference>
<dbReference type="RefSeq" id="WP_119514238.1">
    <property type="nucleotide sequence ID" value="NZ_QXFK01000018.1"/>
</dbReference>
<sequence length="293" mass="32257">MKLRHIEIFHAVYLNRTVSAAARALNVSQPAVTKTLKHAEQLLGFPLFDRRGGRLVPTEDAHTIFAEVAQIHAQVASLRQATRNLRHGTGSLRVSVLPSLALGILPRAVAMFSRQHPEVFFDLQTVHHDGIARVLYEREADIVIAFEKPVGLPLIADCLGEGELGLLYRCDDLADAPPRIPLEMVQDRRFISLVESGPIGDLLRAELGRTKIELDEAASARTFYIGSALVREGLGMAVLDNFTAQAAVSDDVEFRPLQPALAFDVFAMTLESRPFSHGAKEFLEIFKTCLDAA</sequence>
<dbReference type="Gene3D" id="3.40.190.290">
    <property type="match status" value="1"/>
</dbReference>
<comment type="similarity">
    <text evidence="1">Belongs to the LysR transcriptional regulatory family.</text>
</comment>
<dbReference type="SUPFAM" id="SSF46785">
    <property type="entry name" value="Winged helix' DNA-binding domain"/>
    <property type="match status" value="1"/>
</dbReference>
<evidence type="ECO:0000256" key="3">
    <source>
        <dbReference type="ARBA" id="ARBA00023125"/>
    </source>
</evidence>
<dbReference type="PANTHER" id="PTHR30427">
    <property type="entry name" value="TRANSCRIPTIONAL ACTIVATOR PROTEIN LYSR"/>
    <property type="match status" value="1"/>
</dbReference>
<reference evidence="6 7" key="1">
    <citation type="submission" date="2018-08" db="EMBL/GenBank/DDBJ databases">
        <title>Altererythrobacter sp.Ery1 and Ery12, the genome sequencing of novel strains in genus Alterythrobacter.</title>
        <authorList>
            <person name="Cheng H."/>
            <person name="Wu Y.-H."/>
            <person name="Fang C."/>
            <person name="Xu X.-W."/>
        </authorList>
    </citation>
    <scope>NUCLEOTIDE SEQUENCE [LARGE SCALE GENOMIC DNA]</scope>
    <source>
        <strain evidence="6 7">Ery1</strain>
    </source>
</reference>
<keyword evidence="7" id="KW-1185">Reference proteome</keyword>
<evidence type="ECO:0000259" key="5">
    <source>
        <dbReference type="PROSITE" id="PS50931"/>
    </source>
</evidence>
<dbReference type="GO" id="GO:0003700">
    <property type="term" value="F:DNA-binding transcription factor activity"/>
    <property type="evidence" value="ECO:0007669"/>
    <property type="project" value="InterPro"/>
</dbReference>